<name>A0ABV2WM49_9NOCA</name>
<organism evidence="9 10">
    <name type="scientific">Nocardia rhamnosiphila</name>
    <dbReference type="NCBI Taxonomy" id="426716"/>
    <lineage>
        <taxon>Bacteria</taxon>
        <taxon>Bacillati</taxon>
        <taxon>Actinomycetota</taxon>
        <taxon>Actinomycetes</taxon>
        <taxon>Mycobacteriales</taxon>
        <taxon>Nocardiaceae</taxon>
        <taxon>Nocardia</taxon>
    </lineage>
</organism>
<keyword evidence="3" id="KW-0129">CBS domain</keyword>
<feature type="region of interest" description="Disordered" evidence="5">
    <location>
        <begin position="336"/>
        <end position="370"/>
    </location>
</feature>
<evidence type="ECO:0000259" key="8">
    <source>
        <dbReference type="PROSITE" id="PS51846"/>
    </source>
</evidence>
<feature type="domain" description="CNNM transmembrane" evidence="8">
    <location>
        <begin position="1"/>
        <end position="202"/>
    </location>
</feature>
<proteinExistence type="predicted"/>
<comment type="subcellular location">
    <subcellularLocation>
        <location evidence="1">Cell membrane</location>
        <topology evidence="1">Multi-pass membrane protein</topology>
    </subcellularLocation>
</comment>
<gene>
    <name evidence="9" type="ORF">ABZ510_08760</name>
</gene>
<evidence type="ECO:0000259" key="7">
    <source>
        <dbReference type="PROSITE" id="PS51371"/>
    </source>
</evidence>
<comment type="caution">
    <text evidence="9">The sequence shown here is derived from an EMBL/GenBank/DDBJ whole genome shotgun (WGS) entry which is preliminary data.</text>
</comment>
<sequence>MSNPWIVAAVTVGLIAASAFFVAVEFALIAARRHRLEDAAASSTAARAALRSSAELSVLLAGSQLGITVCTLALGAITKPAVHHWLTPLFEDLGAPVWVADVIGFVLALIVVTFLHLVVGEMAPKSWAIAHPEKSATILAVPMRVFMWFTRPLLTALNSTANRCLRAVGVTPVDEVDAGQDPAALRHLVEHSATVGTLDERYHGNLISALELEQLTVADIVRPDAHPSAVGPDAGPETIQAISRESGHLRLLVREGARIDGVLHVRDSLQAGPGTTARRLMRPVLTLTSATKVYEALHTMRETRSHLAVVTAAERADPVGLITITDVLQRLLPRPVTETPLRTTPPRHADSEPVPPTAADHDSGGERKPR</sequence>
<evidence type="ECO:0000256" key="6">
    <source>
        <dbReference type="SAM" id="Phobius"/>
    </source>
</evidence>
<keyword evidence="2" id="KW-1003">Cell membrane</keyword>
<dbReference type="Pfam" id="PF01595">
    <property type="entry name" value="CNNM"/>
    <property type="match status" value="1"/>
</dbReference>
<keyword evidence="4 6" id="KW-0472">Membrane</keyword>
<feature type="transmembrane region" description="Helical" evidence="6">
    <location>
        <begin position="6"/>
        <end position="28"/>
    </location>
</feature>
<dbReference type="InterPro" id="IPR000644">
    <property type="entry name" value="CBS_dom"/>
</dbReference>
<evidence type="ECO:0000313" key="10">
    <source>
        <dbReference type="Proteomes" id="UP001550628"/>
    </source>
</evidence>
<dbReference type="RefSeq" id="WP_356953835.1">
    <property type="nucleotide sequence ID" value="NZ_JBEYBD010000001.1"/>
</dbReference>
<evidence type="ECO:0000256" key="5">
    <source>
        <dbReference type="SAM" id="MobiDB-lite"/>
    </source>
</evidence>
<protein>
    <submittedName>
        <fullName evidence="9">Hemolysin family protein</fullName>
    </submittedName>
</protein>
<dbReference type="Pfam" id="PF00571">
    <property type="entry name" value="CBS"/>
    <property type="match status" value="1"/>
</dbReference>
<accession>A0ABV2WM49</accession>
<evidence type="ECO:0000256" key="2">
    <source>
        <dbReference type="ARBA" id="ARBA00022475"/>
    </source>
</evidence>
<dbReference type="PROSITE" id="PS51371">
    <property type="entry name" value="CBS"/>
    <property type="match status" value="1"/>
</dbReference>
<evidence type="ECO:0000313" key="9">
    <source>
        <dbReference type="EMBL" id="MEU1951943.1"/>
    </source>
</evidence>
<evidence type="ECO:0000256" key="4">
    <source>
        <dbReference type="PROSITE-ProRule" id="PRU01193"/>
    </source>
</evidence>
<keyword evidence="10" id="KW-1185">Reference proteome</keyword>
<dbReference type="EMBL" id="JBEYBF010000004">
    <property type="protein sequence ID" value="MEU1951943.1"/>
    <property type="molecule type" value="Genomic_DNA"/>
</dbReference>
<dbReference type="Proteomes" id="UP001550628">
    <property type="component" value="Unassembled WGS sequence"/>
</dbReference>
<dbReference type="InterPro" id="IPR046342">
    <property type="entry name" value="CBS_dom_sf"/>
</dbReference>
<feature type="transmembrane region" description="Helical" evidence="6">
    <location>
        <begin position="97"/>
        <end position="119"/>
    </location>
</feature>
<dbReference type="SUPFAM" id="SSF54631">
    <property type="entry name" value="CBS-domain pair"/>
    <property type="match status" value="1"/>
</dbReference>
<feature type="compositionally biased region" description="Basic and acidic residues" evidence="5">
    <location>
        <begin position="359"/>
        <end position="370"/>
    </location>
</feature>
<evidence type="ECO:0000256" key="3">
    <source>
        <dbReference type="PROSITE-ProRule" id="PRU00703"/>
    </source>
</evidence>
<dbReference type="Gene3D" id="3.10.580.10">
    <property type="entry name" value="CBS-domain"/>
    <property type="match status" value="1"/>
</dbReference>
<keyword evidence="4 6" id="KW-0812">Transmembrane</keyword>
<dbReference type="InterPro" id="IPR051676">
    <property type="entry name" value="UPF0053_domain"/>
</dbReference>
<reference evidence="9 10" key="1">
    <citation type="submission" date="2024-06" db="EMBL/GenBank/DDBJ databases">
        <title>The Natural Products Discovery Center: Release of the First 8490 Sequenced Strains for Exploring Actinobacteria Biosynthetic Diversity.</title>
        <authorList>
            <person name="Kalkreuter E."/>
            <person name="Kautsar S.A."/>
            <person name="Yang D."/>
            <person name="Bader C.D."/>
            <person name="Teijaro C.N."/>
            <person name="Fluegel L."/>
            <person name="Davis C.M."/>
            <person name="Simpson J.R."/>
            <person name="Lauterbach L."/>
            <person name="Steele A.D."/>
            <person name="Gui C."/>
            <person name="Meng S."/>
            <person name="Li G."/>
            <person name="Viehrig K."/>
            <person name="Ye F."/>
            <person name="Su P."/>
            <person name="Kiefer A.F."/>
            <person name="Nichols A."/>
            <person name="Cepeda A.J."/>
            <person name="Yan W."/>
            <person name="Fan B."/>
            <person name="Jiang Y."/>
            <person name="Adhikari A."/>
            <person name="Zheng C.-J."/>
            <person name="Schuster L."/>
            <person name="Cowan T.M."/>
            <person name="Smanski M.J."/>
            <person name="Chevrette M.G."/>
            <person name="De Carvalho L.P.S."/>
            <person name="Shen B."/>
        </authorList>
    </citation>
    <scope>NUCLEOTIDE SEQUENCE [LARGE SCALE GENOMIC DNA]</scope>
    <source>
        <strain evidence="9 10">NPDC019708</strain>
    </source>
</reference>
<dbReference type="PROSITE" id="PS51846">
    <property type="entry name" value="CNNM"/>
    <property type="match status" value="1"/>
</dbReference>
<dbReference type="PANTHER" id="PTHR43099">
    <property type="entry name" value="UPF0053 PROTEIN YRKA"/>
    <property type="match status" value="1"/>
</dbReference>
<dbReference type="PANTHER" id="PTHR43099:SF5">
    <property type="entry name" value="HLYC_CORC FAMILY TRANSPORTER"/>
    <property type="match status" value="1"/>
</dbReference>
<evidence type="ECO:0000256" key="1">
    <source>
        <dbReference type="ARBA" id="ARBA00004651"/>
    </source>
</evidence>
<feature type="transmembrane region" description="Helical" evidence="6">
    <location>
        <begin position="56"/>
        <end position="77"/>
    </location>
</feature>
<dbReference type="InterPro" id="IPR002550">
    <property type="entry name" value="CNNM"/>
</dbReference>
<feature type="domain" description="CBS" evidence="7">
    <location>
        <begin position="280"/>
        <end position="338"/>
    </location>
</feature>
<keyword evidence="4 6" id="KW-1133">Transmembrane helix</keyword>